<sequence>MVFNGEKLISYVCEPIPIAFLDKEFSKYLNPILDASGVIHVDAEDLSAEVYRIDKNILEEIFLAMTDVVDYNCICLRDIWYATVTRPVRKD</sequence>
<organism evidence="1 2">
    <name type="scientific">Rhizobium jaguaris</name>
    <dbReference type="NCBI Taxonomy" id="1312183"/>
    <lineage>
        <taxon>Bacteria</taxon>
        <taxon>Pseudomonadati</taxon>
        <taxon>Pseudomonadota</taxon>
        <taxon>Alphaproteobacteria</taxon>
        <taxon>Hyphomicrobiales</taxon>
        <taxon>Rhizobiaceae</taxon>
        <taxon>Rhizobium/Agrobacterium group</taxon>
        <taxon>Rhizobium</taxon>
    </lineage>
</organism>
<dbReference type="Proteomes" id="UP000282195">
    <property type="component" value="Chromosome"/>
</dbReference>
<gene>
    <name evidence="1" type="ORF">CCGE525_21945</name>
</gene>
<evidence type="ECO:0000313" key="1">
    <source>
        <dbReference type="EMBL" id="AYG61180.1"/>
    </source>
</evidence>
<reference evidence="1 2" key="1">
    <citation type="submission" date="2018-10" db="EMBL/GenBank/DDBJ databases">
        <title>Rhizobium etli, R. leguminosarum and a new Rhizobium genospecies from Phaseolus dumosus.</title>
        <authorList>
            <person name="Ramirez-Puebla S.T."/>
            <person name="Rogel-Hernandez M.A."/>
            <person name="Guerrero G."/>
            <person name="Ormeno-Orrillo E."/>
            <person name="Martinez-Romero J.C."/>
            <person name="Negrete-Yankelevich S."/>
            <person name="Martinez-Romero E."/>
        </authorList>
    </citation>
    <scope>NUCLEOTIDE SEQUENCE [LARGE SCALE GENOMIC DNA]</scope>
    <source>
        <strain evidence="1 2">CCGE525</strain>
    </source>
</reference>
<dbReference type="EMBL" id="CP032694">
    <property type="protein sequence ID" value="AYG61180.1"/>
    <property type="molecule type" value="Genomic_DNA"/>
</dbReference>
<evidence type="ECO:0000313" key="2">
    <source>
        <dbReference type="Proteomes" id="UP000282195"/>
    </source>
</evidence>
<dbReference type="AlphaFoldDB" id="A0A387FP82"/>
<protein>
    <submittedName>
        <fullName evidence="1">Uncharacterized protein</fullName>
    </submittedName>
</protein>
<proteinExistence type="predicted"/>
<keyword evidence="2" id="KW-1185">Reference proteome</keyword>
<accession>A0A387FP82</accession>
<name>A0A387FP82_9HYPH</name>
<dbReference type="KEGG" id="rjg:CCGE525_21945"/>